<keyword evidence="2" id="KW-0732">Signal</keyword>
<dbReference type="AlphaFoldDB" id="A0AAV7JEQ4"/>
<dbReference type="EMBL" id="JAKMXF010000347">
    <property type="protein sequence ID" value="KAI6647036.1"/>
    <property type="molecule type" value="Genomic_DNA"/>
</dbReference>
<keyword evidence="1" id="KW-0472">Membrane</keyword>
<organism evidence="3 4">
    <name type="scientific">Oopsacas minuta</name>
    <dbReference type="NCBI Taxonomy" id="111878"/>
    <lineage>
        <taxon>Eukaryota</taxon>
        <taxon>Metazoa</taxon>
        <taxon>Porifera</taxon>
        <taxon>Hexactinellida</taxon>
        <taxon>Hexasterophora</taxon>
        <taxon>Lyssacinosida</taxon>
        <taxon>Leucopsacidae</taxon>
        <taxon>Oopsacas</taxon>
    </lineage>
</organism>
<keyword evidence="1" id="KW-1133">Transmembrane helix</keyword>
<keyword evidence="4" id="KW-1185">Reference proteome</keyword>
<feature type="transmembrane region" description="Helical" evidence="1">
    <location>
        <begin position="44"/>
        <end position="71"/>
    </location>
</feature>
<feature type="chain" id="PRO_5044023562" evidence="2">
    <location>
        <begin position="21"/>
        <end position="129"/>
    </location>
</feature>
<reference evidence="3 4" key="1">
    <citation type="journal article" date="2023" name="BMC Biol.">
        <title>The compact genome of the sponge Oopsacas minuta (Hexactinellida) is lacking key metazoan core genes.</title>
        <authorList>
            <person name="Santini S."/>
            <person name="Schenkelaars Q."/>
            <person name="Jourda C."/>
            <person name="Duchesne M."/>
            <person name="Belahbib H."/>
            <person name="Rocher C."/>
            <person name="Selva M."/>
            <person name="Riesgo A."/>
            <person name="Vervoort M."/>
            <person name="Leys S.P."/>
            <person name="Kodjabachian L."/>
            <person name="Le Bivic A."/>
            <person name="Borchiellini C."/>
            <person name="Claverie J.M."/>
            <person name="Renard E."/>
        </authorList>
    </citation>
    <scope>NUCLEOTIDE SEQUENCE [LARGE SCALE GENOMIC DNA]</scope>
    <source>
        <strain evidence="3">SPO-2</strain>
    </source>
</reference>
<evidence type="ECO:0000256" key="1">
    <source>
        <dbReference type="SAM" id="Phobius"/>
    </source>
</evidence>
<evidence type="ECO:0000313" key="3">
    <source>
        <dbReference type="EMBL" id="KAI6647036.1"/>
    </source>
</evidence>
<accession>A0AAV7JEQ4</accession>
<keyword evidence="1" id="KW-0812">Transmembrane</keyword>
<sequence>MKFALFILMTISAYVLGANAEGAYDSGSAGVDPINRKLGFDRGYIYFGVLTLGALVIVGVIITCIVFACMYRIHYKRAMSRVWRTKPGTRRLTESISSPEKIAENQPPPYMVAQVEIPPSYSETTPNQV</sequence>
<proteinExistence type="predicted"/>
<evidence type="ECO:0000313" key="4">
    <source>
        <dbReference type="Proteomes" id="UP001165289"/>
    </source>
</evidence>
<feature type="signal peptide" evidence="2">
    <location>
        <begin position="1"/>
        <end position="20"/>
    </location>
</feature>
<name>A0AAV7JEQ4_9METZ</name>
<gene>
    <name evidence="3" type="ORF">LOD99_8960</name>
</gene>
<protein>
    <submittedName>
        <fullName evidence="3">Uncharacterized protein</fullName>
    </submittedName>
</protein>
<comment type="caution">
    <text evidence="3">The sequence shown here is derived from an EMBL/GenBank/DDBJ whole genome shotgun (WGS) entry which is preliminary data.</text>
</comment>
<evidence type="ECO:0000256" key="2">
    <source>
        <dbReference type="SAM" id="SignalP"/>
    </source>
</evidence>
<dbReference type="Proteomes" id="UP001165289">
    <property type="component" value="Unassembled WGS sequence"/>
</dbReference>